<dbReference type="InterPro" id="IPR015943">
    <property type="entry name" value="WD40/YVTN_repeat-like_dom_sf"/>
</dbReference>
<evidence type="ECO:0000313" key="3">
    <source>
        <dbReference type="EMBL" id="HGT39516.1"/>
    </source>
</evidence>
<dbReference type="InterPro" id="IPR018391">
    <property type="entry name" value="PQQ_b-propeller_rpt"/>
</dbReference>
<keyword evidence="1" id="KW-0812">Transmembrane</keyword>
<dbReference type="InterPro" id="IPR011047">
    <property type="entry name" value="Quinoprotein_ADH-like_sf"/>
</dbReference>
<gene>
    <name evidence="3" type="ORF">ENS64_09680</name>
</gene>
<reference evidence="3" key="1">
    <citation type="journal article" date="2020" name="mSystems">
        <title>Genome- and Community-Level Interaction Insights into Carbon Utilization and Element Cycling Functions of Hydrothermarchaeota in Hydrothermal Sediment.</title>
        <authorList>
            <person name="Zhou Z."/>
            <person name="Liu Y."/>
            <person name="Xu W."/>
            <person name="Pan J."/>
            <person name="Luo Z.H."/>
            <person name="Li M."/>
        </authorList>
    </citation>
    <scope>NUCLEOTIDE SEQUENCE [LARGE SCALE GENOMIC DNA]</scope>
    <source>
        <strain evidence="3">SpSt-508</strain>
    </source>
</reference>
<comment type="caution">
    <text evidence="3">The sequence shown here is derived from an EMBL/GenBank/DDBJ whole genome shotgun (WGS) entry which is preliminary data.</text>
</comment>
<feature type="transmembrane region" description="Helical" evidence="1">
    <location>
        <begin position="33"/>
        <end position="55"/>
    </location>
</feature>
<keyword evidence="3" id="KW-0808">Transferase</keyword>
<dbReference type="AlphaFoldDB" id="A0A7C4LLE8"/>
<evidence type="ECO:0000259" key="2">
    <source>
        <dbReference type="Pfam" id="PF13570"/>
    </source>
</evidence>
<dbReference type="SUPFAM" id="SSF50998">
    <property type="entry name" value="Quinoprotein alcohol dehydrogenase-like"/>
    <property type="match status" value="2"/>
</dbReference>
<dbReference type="Pfam" id="PF13570">
    <property type="entry name" value="Beta-prop_ACSF4"/>
    <property type="match status" value="1"/>
</dbReference>
<name>A0A7C4LLE8_9PLAN</name>
<accession>A0A7C4LLE8</accession>
<keyword evidence="3" id="KW-0418">Kinase</keyword>
<keyword evidence="1" id="KW-0472">Membrane</keyword>
<dbReference type="SMART" id="SM00564">
    <property type="entry name" value="PQQ"/>
    <property type="match status" value="7"/>
</dbReference>
<evidence type="ECO:0000256" key="1">
    <source>
        <dbReference type="SAM" id="Phobius"/>
    </source>
</evidence>
<dbReference type="EMBL" id="DSVQ01000012">
    <property type="protein sequence ID" value="HGT39516.1"/>
    <property type="molecule type" value="Genomic_DNA"/>
</dbReference>
<feature type="domain" description="Pyrrolo-quinoline quinone repeat" evidence="2">
    <location>
        <begin position="155"/>
        <end position="421"/>
    </location>
</feature>
<dbReference type="PANTHER" id="PTHR34512">
    <property type="entry name" value="CELL SURFACE PROTEIN"/>
    <property type="match status" value="1"/>
</dbReference>
<dbReference type="GO" id="GO:0004674">
    <property type="term" value="F:protein serine/threonine kinase activity"/>
    <property type="evidence" value="ECO:0007669"/>
    <property type="project" value="UniProtKB-KW"/>
</dbReference>
<protein>
    <submittedName>
        <fullName evidence="3">Serine/threonine protein kinase</fullName>
    </submittedName>
</protein>
<keyword evidence="3" id="KW-0723">Serine/threonine-protein kinase</keyword>
<dbReference type="Gene3D" id="2.130.10.10">
    <property type="entry name" value="YVTN repeat-like/Quinoprotein amine dehydrogenase"/>
    <property type="match status" value="3"/>
</dbReference>
<dbReference type="PANTHER" id="PTHR34512:SF30">
    <property type="entry name" value="OUTER MEMBRANE PROTEIN ASSEMBLY FACTOR BAMB"/>
    <property type="match status" value="1"/>
</dbReference>
<dbReference type="InterPro" id="IPR002372">
    <property type="entry name" value="PQQ_rpt_dom"/>
</dbReference>
<proteinExistence type="predicted"/>
<keyword evidence="1" id="KW-1133">Transmembrane helix</keyword>
<organism evidence="3">
    <name type="scientific">Schlesneria paludicola</name>
    <dbReference type="NCBI Taxonomy" id="360056"/>
    <lineage>
        <taxon>Bacteria</taxon>
        <taxon>Pseudomonadati</taxon>
        <taxon>Planctomycetota</taxon>
        <taxon>Planctomycetia</taxon>
        <taxon>Planctomycetales</taxon>
        <taxon>Planctomycetaceae</taxon>
        <taxon>Schlesneria</taxon>
    </lineage>
</organism>
<sequence>MTQPGGAAWREPRLAGGAVSRHSPLAASRLRGAWWAVSCGVCLVVIACWCGTASAQAAAGAKLKIPDETSWPSFRKTLNLTGVAGTTLPAKLELLWQVELGDQIVATAAIVGDHVYAPCLSGEIVCLDRRTGERVWTYKSVERPEPNTFAPGFKSSPTVTAEAVFAGDEDGVLHAIDRRSGEHKWKFATGGEIYSSAAVVDGRVIFGSYDNHLYCLDEQQGTLKWKFATEGYVHCAPAVAEGHTFIAGCDEHLRVINIETGTQAADIPLETYLIASPAVVGSLLYVGTYASEVVAVDWKSRKIEWRYQAGGGDFPFHSSAAVTDKVVVVGGRDKQVHAIDRQTGKKLWTFSTRAKVDSSPAVVGQRVFIGSNDGNLYELQLADGKELWKFNAGKPISAGPAVGEGVLVIGSESRDGKLYCFGKK</sequence>